<evidence type="ECO:0000313" key="1">
    <source>
        <dbReference type="EMBL" id="GAI86881.1"/>
    </source>
</evidence>
<accession>X1T657</accession>
<dbReference type="AlphaFoldDB" id="X1T657"/>
<name>X1T657_9ZZZZ</name>
<reference evidence="1" key="1">
    <citation type="journal article" date="2014" name="Front. Microbiol.">
        <title>High frequency of phylogenetically diverse reductive dehalogenase-homologous genes in deep subseafloor sedimentary metagenomes.</title>
        <authorList>
            <person name="Kawai M."/>
            <person name="Futagami T."/>
            <person name="Toyoda A."/>
            <person name="Takaki Y."/>
            <person name="Nishi S."/>
            <person name="Hori S."/>
            <person name="Arai W."/>
            <person name="Tsubouchi T."/>
            <person name="Morono Y."/>
            <person name="Uchiyama I."/>
            <person name="Ito T."/>
            <person name="Fujiyama A."/>
            <person name="Inagaki F."/>
            <person name="Takami H."/>
        </authorList>
    </citation>
    <scope>NUCLEOTIDE SEQUENCE</scope>
    <source>
        <strain evidence="1">Expedition CK06-06</strain>
    </source>
</reference>
<protein>
    <submittedName>
        <fullName evidence="1">Uncharacterized protein</fullName>
    </submittedName>
</protein>
<organism evidence="1">
    <name type="scientific">marine sediment metagenome</name>
    <dbReference type="NCBI Taxonomy" id="412755"/>
    <lineage>
        <taxon>unclassified sequences</taxon>
        <taxon>metagenomes</taxon>
        <taxon>ecological metagenomes</taxon>
    </lineage>
</organism>
<sequence>EIYCLLGRGVTESWAFTGRFIVVMWDNYEKDLAECWTRGPRSKKPIPIVTEKRPDTVLVPSKHKLIPAC</sequence>
<feature type="non-terminal residue" evidence="1">
    <location>
        <position position="1"/>
    </location>
</feature>
<gene>
    <name evidence="1" type="ORF">S12H4_12950</name>
</gene>
<proteinExistence type="predicted"/>
<comment type="caution">
    <text evidence="1">The sequence shown here is derived from an EMBL/GenBank/DDBJ whole genome shotgun (WGS) entry which is preliminary data.</text>
</comment>
<dbReference type="EMBL" id="BARW01006177">
    <property type="protein sequence ID" value="GAI86881.1"/>
    <property type="molecule type" value="Genomic_DNA"/>
</dbReference>